<dbReference type="Proteomes" id="UP000077202">
    <property type="component" value="Unassembled WGS sequence"/>
</dbReference>
<feature type="region of interest" description="Disordered" evidence="9">
    <location>
        <begin position="97"/>
        <end position="133"/>
    </location>
</feature>
<keyword evidence="3" id="KW-0150">Chloroplast</keyword>
<comment type="subcellular location">
    <subcellularLocation>
        <location evidence="1">Plastid</location>
        <location evidence="1">Chloroplast membrane</location>
        <topology evidence="1">Multi-pass membrane protein</topology>
    </subcellularLocation>
</comment>
<dbReference type="InterPro" id="IPR021825">
    <property type="entry name" value="RETICULATA-related"/>
</dbReference>
<accession>A0A176WHL7</accession>
<keyword evidence="6" id="KW-0809">Transit peptide</keyword>
<evidence type="ECO:0000256" key="7">
    <source>
        <dbReference type="ARBA" id="ARBA00022989"/>
    </source>
</evidence>
<comment type="similarity">
    <text evidence="2">Belongs to the RETICULATA family.</text>
</comment>
<protein>
    <submittedName>
        <fullName evidence="10">Uncharacterized protein</fullName>
    </submittedName>
</protein>
<keyword evidence="11" id="KW-1185">Reference proteome</keyword>
<organism evidence="10 11">
    <name type="scientific">Marchantia polymorpha subsp. ruderalis</name>
    <dbReference type="NCBI Taxonomy" id="1480154"/>
    <lineage>
        <taxon>Eukaryota</taxon>
        <taxon>Viridiplantae</taxon>
        <taxon>Streptophyta</taxon>
        <taxon>Embryophyta</taxon>
        <taxon>Marchantiophyta</taxon>
        <taxon>Marchantiopsida</taxon>
        <taxon>Marchantiidae</taxon>
        <taxon>Marchantiales</taxon>
        <taxon>Marchantiaceae</taxon>
        <taxon>Marchantia</taxon>
    </lineage>
</organism>
<proteinExistence type="inferred from homology"/>
<dbReference type="PANTHER" id="PTHR31620:SF8">
    <property type="entry name" value="PROTEIN RETICULATA-RELATED 4, CHLOROPLASTIC-LIKE"/>
    <property type="match status" value="1"/>
</dbReference>
<feature type="compositionally biased region" description="Gly residues" evidence="9">
    <location>
        <begin position="99"/>
        <end position="112"/>
    </location>
</feature>
<dbReference type="GO" id="GO:0009507">
    <property type="term" value="C:chloroplast"/>
    <property type="evidence" value="ECO:0007669"/>
    <property type="project" value="UniProtKB-SubCell"/>
</dbReference>
<dbReference type="GO" id="GO:0016020">
    <property type="term" value="C:membrane"/>
    <property type="evidence" value="ECO:0007669"/>
    <property type="project" value="UniProtKB-SubCell"/>
</dbReference>
<dbReference type="AlphaFoldDB" id="A0A176WHL7"/>
<keyword evidence="4" id="KW-0934">Plastid</keyword>
<dbReference type="Pfam" id="PF11891">
    <property type="entry name" value="RETICULATA-like"/>
    <property type="match status" value="1"/>
</dbReference>
<evidence type="ECO:0000256" key="1">
    <source>
        <dbReference type="ARBA" id="ARBA00004508"/>
    </source>
</evidence>
<evidence type="ECO:0000256" key="6">
    <source>
        <dbReference type="ARBA" id="ARBA00022946"/>
    </source>
</evidence>
<keyword evidence="8" id="KW-0472">Membrane</keyword>
<evidence type="ECO:0000256" key="9">
    <source>
        <dbReference type="SAM" id="MobiDB-lite"/>
    </source>
</evidence>
<dbReference type="PANTHER" id="PTHR31620">
    <property type="entry name" value="PROTEIN RETICULATA-RELATED 2, CHLOROPLASTIC-RELATED"/>
    <property type="match status" value="1"/>
</dbReference>
<keyword evidence="5" id="KW-0812">Transmembrane</keyword>
<evidence type="ECO:0000256" key="2">
    <source>
        <dbReference type="ARBA" id="ARBA00010793"/>
    </source>
</evidence>
<evidence type="ECO:0000256" key="3">
    <source>
        <dbReference type="ARBA" id="ARBA00022528"/>
    </source>
</evidence>
<evidence type="ECO:0000256" key="8">
    <source>
        <dbReference type="ARBA" id="ARBA00023136"/>
    </source>
</evidence>
<dbReference type="EMBL" id="LVLJ01000986">
    <property type="protein sequence ID" value="OAE31646.1"/>
    <property type="molecule type" value="Genomic_DNA"/>
</dbReference>
<evidence type="ECO:0000256" key="4">
    <source>
        <dbReference type="ARBA" id="ARBA00022640"/>
    </source>
</evidence>
<evidence type="ECO:0000313" key="10">
    <source>
        <dbReference type="EMBL" id="OAE31646.1"/>
    </source>
</evidence>
<sequence>MALVLSSPTNLGSSLCTSLVPVGGSAAVCGNARVCMLASPSSSSLGGWGQDAFRGLSSGFEKNVKSVNEGLRQIASGPLRHRGGNWQVNASDVQLASGGDSGSGVGGGFGDGKGGDGDSGDGSFSEGSGNSENRDEALAVLATIGRSLESLPKDLSAAVKSGKVPASVIQRFLELEKAPFRNWLMQFAGFKERLLADDLFLTKVGIECGVGIFTKVDRLPSIPLFLTQGNYSRLVDFVPIGGASVYHSNRALSSFPYVRGYEIVNLGLYVHAYLRCVARCGILHTAAELERRRENFTKELDFVVADVIMALVADFMLVWLPAPTVALRPALAKNAGKIATFFYKCPDNAFQIALRGTSYSTLQRVGAIVRNGSKLFVVGTSASLIGTAATNTLIKLRKSLDKNFEGETEDIPIVSTSLAYGVYMAISSNLRYQVLAGVVEQRLLEPLLHNQKVVLGVSSFAVRTANTFLGSLLWVDYARWIGVQKVQEH</sequence>
<evidence type="ECO:0000256" key="5">
    <source>
        <dbReference type="ARBA" id="ARBA00022692"/>
    </source>
</evidence>
<evidence type="ECO:0000313" key="11">
    <source>
        <dbReference type="Proteomes" id="UP000077202"/>
    </source>
</evidence>
<name>A0A176WHL7_MARPO</name>
<comment type="caution">
    <text evidence="10">The sequence shown here is derived from an EMBL/GenBank/DDBJ whole genome shotgun (WGS) entry which is preliminary data.</text>
</comment>
<keyword evidence="7" id="KW-1133">Transmembrane helix</keyword>
<gene>
    <name evidence="10" type="ORF">AXG93_3384s1200</name>
</gene>
<reference evidence="10" key="1">
    <citation type="submission" date="2016-03" db="EMBL/GenBank/DDBJ databases">
        <title>Mechanisms controlling the formation of the plant cell surface in tip-growing cells are functionally conserved among land plants.</title>
        <authorList>
            <person name="Honkanen S."/>
            <person name="Jones V.A."/>
            <person name="Morieri G."/>
            <person name="Champion C."/>
            <person name="Hetherington A.J."/>
            <person name="Kelly S."/>
            <person name="Saint-Marcoux D."/>
            <person name="Proust H."/>
            <person name="Prescott H."/>
            <person name="Dolan L."/>
        </authorList>
    </citation>
    <scope>NUCLEOTIDE SEQUENCE [LARGE SCALE GENOMIC DNA]</scope>
    <source>
        <tissue evidence="10">Whole gametophyte</tissue>
    </source>
</reference>